<name>A0A2U8GQU6_9RHOO</name>
<dbReference type="GO" id="GO:0015288">
    <property type="term" value="F:porin activity"/>
    <property type="evidence" value="ECO:0007669"/>
    <property type="project" value="TreeGrafter"/>
</dbReference>
<protein>
    <submittedName>
        <fullName evidence="9">Channel protein TolC</fullName>
    </submittedName>
</protein>
<keyword evidence="7" id="KW-0998">Cell outer membrane</keyword>
<dbReference type="GO" id="GO:0009279">
    <property type="term" value="C:cell outer membrane"/>
    <property type="evidence" value="ECO:0007669"/>
    <property type="project" value="UniProtKB-SubCell"/>
</dbReference>
<evidence type="ECO:0000256" key="8">
    <source>
        <dbReference type="SAM" id="SignalP"/>
    </source>
</evidence>
<sequence>MKRALAICLSSLFASAAFAADLTQVYRDALANDAKFSAARAQFEAGQEKVVQGRAGLLPVIAASATSTWNDVSYRASRASSDYTYNSNGYAVQLTQPLFRWQNWVQYKQGELQTALAGSQYGQARQDLILRTAEAYFNVLNAEDTLAAVSQLRTAAAEQLEIAKTSFEVGTVTITDVHEAQSRFDLASAQEIAARNDLDVRRESLAQIIGKEPEPLAGLRSGVELQRPQPDNIGEWVSAAEQGSFGVQAQQLAREIATREVSRVSGGHMPTLDLVATHSLNNRPSISYDRSDTTTVGLQLNVPLYQGGGVSSREREAAALKLKADADLEDARRSAALAARQSYLGVTSGMAQVRALEAARLSSTSALEANKLGYEVGVRINIDVLNAQSQLADTLQKLSRARYDTLLAQLRLKAAAGTLGEEDVLAINALLAER</sequence>
<dbReference type="Proteomes" id="UP000244930">
    <property type="component" value="Chromosome"/>
</dbReference>
<keyword evidence="10" id="KW-1185">Reference proteome</keyword>
<dbReference type="PANTHER" id="PTHR30026:SF20">
    <property type="entry name" value="OUTER MEMBRANE PROTEIN TOLC"/>
    <property type="match status" value="1"/>
</dbReference>
<dbReference type="NCBIfam" id="TIGR01844">
    <property type="entry name" value="type_I_sec_TolC"/>
    <property type="match status" value="1"/>
</dbReference>
<evidence type="ECO:0000256" key="4">
    <source>
        <dbReference type="ARBA" id="ARBA00022452"/>
    </source>
</evidence>
<dbReference type="PANTHER" id="PTHR30026">
    <property type="entry name" value="OUTER MEMBRANE PROTEIN TOLC"/>
    <property type="match status" value="1"/>
</dbReference>
<evidence type="ECO:0000256" key="5">
    <source>
        <dbReference type="ARBA" id="ARBA00022692"/>
    </source>
</evidence>
<keyword evidence="5" id="KW-0812">Transmembrane</keyword>
<feature type="signal peptide" evidence="8">
    <location>
        <begin position="1"/>
        <end position="19"/>
    </location>
</feature>
<keyword evidence="6" id="KW-0472">Membrane</keyword>
<dbReference type="RefSeq" id="WP_108949587.1">
    <property type="nucleotide sequence ID" value="NZ_CP022187.1"/>
</dbReference>
<dbReference type="SUPFAM" id="SSF56954">
    <property type="entry name" value="Outer membrane efflux proteins (OEP)"/>
    <property type="match status" value="1"/>
</dbReference>
<dbReference type="GO" id="GO:0015562">
    <property type="term" value="F:efflux transmembrane transporter activity"/>
    <property type="evidence" value="ECO:0007669"/>
    <property type="project" value="InterPro"/>
</dbReference>
<dbReference type="KEGG" id="acom:CEW83_12195"/>
<evidence type="ECO:0000313" key="9">
    <source>
        <dbReference type="EMBL" id="AWI75884.1"/>
    </source>
</evidence>
<evidence type="ECO:0000256" key="2">
    <source>
        <dbReference type="ARBA" id="ARBA00007613"/>
    </source>
</evidence>
<evidence type="ECO:0000256" key="3">
    <source>
        <dbReference type="ARBA" id="ARBA00022448"/>
    </source>
</evidence>
<dbReference type="Gene3D" id="1.20.1600.10">
    <property type="entry name" value="Outer membrane efflux proteins (OEP)"/>
    <property type="match status" value="1"/>
</dbReference>
<reference evidence="9 10" key="1">
    <citation type="submission" date="2017-06" db="EMBL/GenBank/DDBJ databases">
        <title>Azoarcus.</title>
        <authorList>
            <person name="Woo J.-H."/>
            <person name="Kim H.-S."/>
        </authorList>
    </citation>
    <scope>NUCLEOTIDE SEQUENCE [LARGE SCALE GENOMIC DNA]</scope>
    <source>
        <strain evidence="9 10">TSPY31</strain>
    </source>
</reference>
<evidence type="ECO:0000313" key="10">
    <source>
        <dbReference type="Proteomes" id="UP000244930"/>
    </source>
</evidence>
<accession>A0A2U8GQU6</accession>
<dbReference type="GO" id="GO:1990281">
    <property type="term" value="C:efflux pump complex"/>
    <property type="evidence" value="ECO:0007669"/>
    <property type="project" value="TreeGrafter"/>
</dbReference>
<evidence type="ECO:0000256" key="1">
    <source>
        <dbReference type="ARBA" id="ARBA00004442"/>
    </source>
</evidence>
<dbReference type="EMBL" id="CP022187">
    <property type="protein sequence ID" value="AWI75884.1"/>
    <property type="molecule type" value="Genomic_DNA"/>
</dbReference>
<dbReference type="InterPro" id="IPR010130">
    <property type="entry name" value="T1SS_OMP_TolC"/>
</dbReference>
<dbReference type="InterPro" id="IPR003423">
    <property type="entry name" value="OMP_efflux"/>
</dbReference>
<dbReference type="AlphaFoldDB" id="A0A2U8GQU6"/>
<dbReference type="Pfam" id="PF02321">
    <property type="entry name" value="OEP"/>
    <property type="match status" value="2"/>
</dbReference>
<dbReference type="InterPro" id="IPR051906">
    <property type="entry name" value="TolC-like"/>
</dbReference>
<keyword evidence="4" id="KW-1134">Transmembrane beta strand</keyword>
<comment type="similarity">
    <text evidence="2">Belongs to the outer membrane factor (OMF) (TC 1.B.17) family.</text>
</comment>
<organism evidence="9 10">
    <name type="scientific">Parazoarcus communis</name>
    <dbReference type="NCBI Taxonomy" id="41977"/>
    <lineage>
        <taxon>Bacteria</taxon>
        <taxon>Pseudomonadati</taxon>
        <taxon>Pseudomonadota</taxon>
        <taxon>Betaproteobacteria</taxon>
        <taxon>Rhodocyclales</taxon>
        <taxon>Zoogloeaceae</taxon>
        <taxon>Parazoarcus</taxon>
    </lineage>
</organism>
<keyword evidence="8" id="KW-0732">Signal</keyword>
<gene>
    <name evidence="9" type="ORF">CEW83_12195</name>
</gene>
<feature type="chain" id="PRO_5016150300" evidence="8">
    <location>
        <begin position="20"/>
        <end position="434"/>
    </location>
</feature>
<comment type="subcellular location">
    <subcellularLocation>
        <location evidence="1">Cell outer membrane</location>
    </subcellularLocation>
</comment>
<keyword evidence="3" id="KW-0813">Transport</keyword>
<evidence type="ECO:0000256" key="6">
    <source>
        <dbReference type="ARBA" id="ARBA00023136"/>
    </source>
</evidence>
<evidence type="ECO:0000256" key="7">
    <source>
        <dbReference type="ARBA" id="ARBA00023237"/>
    </source>
</evidence>
<proteinExistence type="inferred from homology"/>